<dbReference type="PANTHER" id="PTHR47199:SF2">
    <property type="entry name" value="PHOTOSYSTEM II STABILITY_ASSEMBLY FACTOR HCF136, CHLOROPLASTIC"/>
    <property type="match status" value="1"/>
</dbReference>
<gene>
    <name evidence="2" type="ORF">KTT_10980</name>
</gene>
<organism evidence="2 3">
    <name type="scientific">Tengunoibacter tsumagoiensis</name>
    <dbReference type="NCBI Taxonomy" id="2014871"/>
    <lineage>
        <taxon>Bacteria</taxon>
        <taxon>Bacillati</taxon>
        <taxon>Chloroflexota</taxon>
        <taxon>Ktedonobacteria</taxon>
        <taxon>Ktedonobacterales</taxon>
        <taxon>Dictyobacteraceae</taxon>
        <taxon>Tengunoibacter</taxon>
    </lineage>
</organism>
<dbReference type="Proteomes" id="UP000287352">
    <property type="component" value="Unassembled WGS sequence"/>
</dbReference>
<proteinExistence type="predicted"/>
<dbReference type="EMBL" id="BIFR01000001">
    <property type="protein sequence ID" value="GCE11239.1"/>
    <property type="molecule type" value="Genomic_DNA"/>
</dbReference>
<dbReference type="AlphaFoldDB" id="A0A401ZWF6"/>
<dbReference type="Pfam" id="PF14870">
    <property type="entry name" value="PSII_BNR"/>
    <property type="match status" value="1"/>
</dbReference>
<protein>
    <recommendedName>
        <fullName evidence="1">Photosynthesis system II assembly factor Ycf48/Hcf136-like domain-containing protein</fullName>
    </recommendedName>
</protein>
<evidence type="ECO:0000259" key="1">
    <source>
        <dbReference type="Pfam" id="PF14870"/>
    </source>
</evidence>
<keyword evidence="3" id="KW-1185">Reference proteome</keyword>
<accession>A0A401ZWF6</accession>
<name>A0A401ZWF6_9CHLR</name>
<dbReference type="OrthoDB" id="166558at2"/>
<evidence type="ECO:0000313" key="2">
    <source>
        <dbReference type="EMBL" id="GCE11239.1"/>
    </source>
</evidence>
<dbReference type="InterPro" id="IPR028203">
    <property type="entry name" value="PSII_CF48-like_dom"/>
</dbReference>
<comment type="caution">
    <text evidence="2">The sequence shown here is derived from an EMBL/GenBank/DDBJ whole genome shotgun (WGS) entry which is preliminary data.</text>
</comment>
<dbReference type="SUPFAM" id="SSF110296">
    <property type="entry name" value="Oligoxyloglucan reducing end-specific cellobiohydrolase"/>
    <property type="match status" value="1"/>
</dbReference>
<dbReference type="PANTHER" id="PTHR47199">
    <property type="entry name" value="PHOTOSYSTEM II STABILITY/ASSEMBLY FACTOR HCF136, CHLOROPLASTIC"/>
    <property type="match status" value="1"/>
</dbReference>
<reference evidence="3" key="1">
    <citation type="submission" date="2018-12" db="EMBL/GenBank/DDBJ databases">
        <title>Tengunoibacter tsumagoiensis gen. nov., sp. nov., Dictyobacter kobayashii sp. nov., D. alpinus sp. nov., and D. joshuensis sp. nov. and description of Dictyobacteraceae fam. nov. within the order Ktedonobacterales isolated from Tengu-no-mugimeshi.</title>
        <authorList>
            <person name="Wang C.M."/>
            <person name="Zheng Y."/>
            <person name="Sakai Y."/>
            <person name="Toyoda A."/>
            <person name="Minakuchi Y."/>
            <person name="Abe K."/>
            <person name="Yokota A."/>
            <person name="Yabe S."/>
        </authorList>
    </citation>
    <scope>NUCLEOTIDE SEQUENCE [LARGE SCALE GENOMIC DNA]</scope>
    <source>
        <strain evidence="3">Uno3</strain>
    </source>
</reference>
<evidence type="ECO:0000313" key="3">
    <source>
        <dbReference type="Proteomes" id="UP000287352"/>
    </source>
</evidence>
<dbReference type="RefSeq" id="WP_126578964.1">
    <property type="nucleotide sequence ID" value="NZ_BIFR01000001.1"/>
</dbReference>
<sequence length="372" mass="41040">MKTFFTSGLFKYLCFALLACTILWTRFFLVTVNVHSGYVFNQQSNKHYSPSQCVLLPSSLLSNPPYGNVSPPLSSLYGVKMFSADNGWAVGGIFARRDDPGDKDLVHLDPESGNILQYSNNSWHDSDSAPLPLFALSFSSPQDGWAVGCHGTLMHYSNQKWQSIQSPTTATLYSVAMLPDGSGWAAGTDGVLLHYDGQNWQQVASGTTKVLHSIAMWSDDEGWAVGEEGMILHYQSGSWQEVVNSSSATLNAVTLSSANEGWAVGEQGTILHYRDGSWQLVKSEITFHSSYVNLLTIAMPDIRQGWIIGEEQTLLTYQNEVWTDFASKLPWISLARFYSMSLSSGDEGWAVGVSYGGAFVGHYHHGKWDMVQ</sequence>
<feature type="domain" description="Photosynthesis system II assembly factor Ycf48/Hcf136-like" evidence="1">
    <location>
        <begin position="198"/>
        <end position="279"/>
    </location>
</feature>